<dbReference type="AlphaFoldDB" id="A0A0C3LTL4"/>
<dbReference type="EMBL" id="KN823055">
    <property type="protein sequence ID" value="KIO24717.1"/>
    <property type="molecule type" value="Genomic_DNA"/>
</dbReference>
<gene>
    <name evidence="1" type="ORF">M407DRAFT_25868</name>
</gene>
<dbReference type="OrthoDB" id="192832at2759"/>
<sequence length="61" mass="6779">MDDRCLFPRGHYVGGDWAGNVYPSTYLYTCIDHVRNAPAGFKDASWDITSLIILSPTSSEP</sequence>
<protein>
    <submittedName>
        <fullName evidence="1">Uncharacterized protein</fullName>
    </submittedName>
</protein>
<dbReference type="HOGENOM" id="CLU_2924404_0_0_1"/>
<accession>A0A0C3LTL4</accession>
<reference evidence="1 2" key="1">
    <citation type="submission" date="2014-04" db="EMBL/GenBank/DDBJ databases">
        <authorList>
            <consortium name="DOE Joint Genome Institute"/>
            <person name="Kuo A."/>
            <person name="Girlanda M."/>
            <person name="Perotto S."/>
            <person name="Kohler A."/>
            <person name="Nagy L.G."/>
            <person name="Floudas D."/>
            <person name="Copeland A."/>
            <person name="Barry K.W."/>
            <person name="Cichocki N."/>
            <person name="Veneault-Fourrey C."/>
            <person name="LaButti K."/>
            <person name="Lindquist E.A."/>
            <person name="Lipzen A."/>
            <person name="Lundell T."/>
            <person name="Morin E."/>
            <person name="Murat C."/>
            <person name="Sun H."/>
            <person name="Tunlid A."/>
            <person name="Henrissat B."/>
            <person name="Grigoriev I.V."/>
            <person name="Hibbett D.S."/>
            <person name="Martin F."/>
            <person name="Nordberg H.P."/>
            <person name="Cantor M.N."/>
            <person name="Hua S.X."/>
        </authorList>
    </citation>
    <scope>NUCLEOTIDE SEQUENCE [LARGE SCALE GENOMIC DNA]</scope>
    <source>
        <strain evidence="1 2">MUT 4182</strain>
    </source>
</reference>
<organism evidence="1 2">
    <name type="scientific">Tulasnella calospora MUT 4182</name>
    <dbReference type="NCBI Taxonomy" id="1051891"/>
    <lineage>
        <taxon>Eukaryota</taxon>
        <taxon>Fungi</taxon>
        <taxon>Dikarya</taxon>
        <taxon>Basidiomycota</taxon>
        <taxon>Agaricomycotina</taxon>
        <taxon>Agaricomycetes</taxon>
        <taxon>Cantharellales</taxon>
        <taxon>Tulasnellaceae</taxon>
        <taxon>Tulasnella</taxon>
    </lineage>
</organism>
<evidence type="ECO:0000313" key="1">
    <source>
        <dbReference type="EMBL" id="KIO24717.1"/>
    </source>
</evidence>
<dbReference type="Gene3D" id="2.60.120.200">
    <property type="match status" value="1"/>
</dbReference>
<dbReference type="Proteomes" id="UP000054248">
    <property type="component" value="Unassembled WGS sequence"/>
</dbReference>
<name>A0A0C3LTL4_9AGAM</name>
<reference evidence="2" key="2">
    <citation type="submission" date="2015-01" db="EMBL/GenBank/DDBJ databases">
        <title>Evolutionary Origins and Diversification of the Mycorrhizal Mutualists.</title>
        <authorList>
            <consortium name="DOE Joint Genome Institute"/>
            <consortium name="Mycorrhizal Genomics Consortium"/>
            <person name="Kohler A."/>
            <person name="Kuo A."/>
            <person name="Nagy L.G."/>
            <person name="Floudas D."/>
            <person name="Copeland A."/>
            <person name="Barry K.W."/>
            <person name="Cichocki N."/>
            <person name="Veneault-Fourrey C."/>
            <person name="LaButti K."/>
            <person name="Lindquist E.A."/>
            <person name="Lipzen A."/>
            <person name="Lundell T."/>
            <person name="Morin E."/>
            <person name="Murat C."/>
            <person name="Riley R."/>
            <person name="Ohm R."/>
            <person name="Sun H."/>
            <person name="Tunlid A."/>
            <person name="Henrissat B."/>
            <person name="Grigoriev I.V."/>
            <person name="Hibbett D.S."/>
            <person name="Martin F."/>
        </authorList>
    </citation>
    <scope>NUCLEOTIDE SEQUENCE [LARGE SCALE GENOMIC DNA]</scope>
    <source>
        <strain evidence="2">MUT 4182</strain>
    </source>
</reference>
<proteinExistence type="predicted"/>
<evidence type="ECO:0000313" key="2">
    <source>
        <dbReference type="Proteomes" id="UP000054248"/>
    </source>
</evidence>
<keyword evidence="2" id="KW-1185">Reference proteome</keyword>